<organism evidence="2 3">
    <name type="scientific">Thermosediminibacter oceani (strain ATCC BAA-1034 / DSM 16646 / JW/IW-1228P)</name>
    <dbReference type="NCBI Taxonomy" id="555079"/>
    <lineage>
        <taxon>Bacteria</taxon>
        <taxon>Bacillati</taxon>
        <taxon>Bacillota</taxon>
        <taxon>Clostridia</taxon>
        <taxon>Thermosediminibacterales</taxon>
        <taxon>Thermosediminibacteraceae</taxon>
        <taxon>Thermosediminibacter</taxon>
    </lineage>
</organism>
<dbReference type="Proteomes" id="UP000000272">
    <property type="component" value="Chromosome"/>
</dbReference>
<dbReference type="EMBL" id="CP002131">
    <property type="protein sequence ID" value="ADL07694.1"/>
    <property type="molecule type" value="Genomic_DNA"/>
</dbReference>
<dbReference type="KEGG" id="toc:Toce_0932"/>
<reference evidence="2 3" key="1">
    <citation type="journal article" date="2010" name="Stand. Genomic Sci.">
        <title>Complete genome sequence of Thermosediminibacter oceani type strain (JW/IW-1228P).</title>
        <authorList>
            <person name="Pitluck S."/>
            <person name="Yasawong M."/>
            <person name="Munk C."/>
            <person name="Nolan M."/>
            <person name="Lapidus A."/>
            <person name="Lucas S."/>
            <person name="Glavina Del Rio T."/>
            <person name="Tice H."/>
            <person name="Cheng J.F."/>
            <person name="Bruce D."/>
            <person name="Detter C."/>
            <person name="Tapia R."/>
            <person name="Han C."/>
            <person name="Goodwin L."/>
            <person name="Liolios K."/>
            <person name="Ivanova N."/>
            <person name="Mavromatis K."/>
            <person name="Mikhailova N."/>
            <person name="Pati A."/>
            <person name="Chen A."/>
            <person name="Palaniappan K."/>
            <person name="Land M."/>
            <person name="Hauser L."/>
            <person name="Chang Y.J."/>
            <person name="Jeffries C.D."/>
            <person name="Rohde M."/>
            <person name="Spring S."/>
            <person name="Sikorski J."/>
            <person name="Goker M."/>
            <person name="Woyke T."/>
            <person name="Bristow J."/>
            <person name="Eisen J.A."/>
            <person name="Markowitz V."/>
            <person name="Hugenholtz P."/>
            <person name="Kyrpides N.C."/>
            <person name="Klenk H.P."/>
        </authorList>
    </citation>
    <scope>NUCLEOTIDE SEQUENCE [LARGE SCALE GENOMIC DNA]</scope>
    <source>
        <strain evidence="3">ATCC BAA-1034 / DSM 16646 / JW/IW-1228P</strain>
    </source>
</reference>
<proteinExistence type="predicted"/>
<dbReference type="HOGENOM" id="CLU_3240810_0_0_9"/>
<sequence length="43" mass="4959">MAREEKEVEKVSAAAEKKAEKATKEESSEKKIEIRKRPGEKDR</sequence>
<protein>
    <submittedName>
        <fullName evidence="2">Uncharacterized protein</fullName>
    </submittedName>
</protein>
<dbReference type="RefSeq" id="WP_013275736.1">
    <property type="nucleotide sequence ID" value="NC_014377.1"/>
</dbReference>
<evidence type="ECO:0000313" key="2">
    <source>
        <dbReference type="EMBL" id="ADL07694.1"/>
    </source>
</evidence>
<evidence type="ECO:0000313" key="3">
    <source>
        <dbReference type="Proteomes" id="UP000000272"/>
    </source>
</evidence>
<name>D9S2R7_THEOJ</name>
<feature type="region of interest" description="Disordered" evidence="1">
    <location>
        <begin position="1"/>
        <end position="43"/>
    </location>
</feature>
<accession>D9S2R7</accession>
<dbReference type="AlphaFoldDB" id="D9S2R7"/>
<gene>
    <name evidence="2" type="ordered locus">Toce_0932</name>
</gene>
<evidence type="ECO:0000256" key="1">
    <source>
        <dbReference type="SAM" id="MobiDB-lite"/>
    </source>
</evidence>
<keyword evidence="3" id="KW-1185">Reference proteome</keyword>